<organism evidence="3">
    <name type="scientific">Stegastes partitus</name>
    <name type="common">bicolor damselfish</name>
    <dbReference type="NCBI Taxonomy" id="144197"/>
    <lineage>
        <taxon>Eukaryota</taxon>
        <taxon>Metazoa</taxon>
        <taxon>Chordata</taxon>
        <taxon>Craniata</taxon>
        <taxon>Vertebrata</taxon>
        <taxon>Euteleostomi</taxon>
        <taxon>Actinopterygii</taxon>
        <taxon>Neopterygii</taxon>
        <taxon>Teleostei</taxon>
        <taxon>Neoteleostei</taxon>
        <taxon>Acanthomorphata</taxon>
        <taxon>Ovalentaria</taxon>
        <taxon>Pomacentridae</taxon>
        <taxon>Stegastes</taxon>
    </lineage>
</organism>
<feature type="transmembrane region" description="Helical" evidence="2">
    <location>
        <begin position="12"/>
        <end position="31"/>
    </location>
</feature>
<name>A0A3B4ZZK7_9TELE</name>
<sequence>MTAKGRKLKCRICILMTMVVVENVLVCYWTFCCRTRGAKLWCFDIKNNETVIYVNKLMHIKAKRHTDGKTTTTRQAGPSAGSRTKTQETHEGLIKITRRS</sequence>
<protein>
    <submittedName>
        <fullName evidence="3">Uncharacterized protein</fullName>
    </submittedName>
</protein>
<keyword evidence="2" id="KW-1133">Transmembrane helix</keyword>
<keyword evidence="2" id="KW-0472">Membrane</keyword>
<reference evidence="3" key="1">
    <citation type="submission" date="2023-09" db="UniProtKB">
        <authorList>
            <consortium name="Ensembl"/>
        </authorList>
    </citation>
    <scope>IDENTIFICATION</scope>
</reference>
<keyword evidence="2" id="KW-0812">Transmembrane</keyword>
<dbReference type="AlphaFoldDB" id="A0A3B4ZZK7"/>
<evidence type="ECO:0000256" key="1">
    <source>
        <dbReference type="SAM" id="MobiDB-lite"/>
    </source>
</evidence>
<dbReference type="Ensembl" id="ENSSPAT00000007237.1">
    <property type="protein sequence ID" value="ENSSPAP00000007097.1"/>
    <property type="gene ID" value="ENSSPAG00000005450.1"/>
</dbReference>
<accession>A0A3B4ZZK7</accession>
<evidence type="ECO:0000313" key="3">
    <source>
        <dbReference type="Ensembl" id="ENSSPAP00000007097.1"/>
    </source>
</evidence>
<evidence type="ECO:0000256" key="2">
    <source>
        <dbReference type="SAM" id="Phobius"/>
    </source>
</evidence>
<proteinExistence type="predicted"/>
<feature type="region of interest" description="Disordered" evidence="1">
    <location>
        <begin position="64"/>
        <end position="100"/>
    </location>
</feature>
<feature type="compositionally biased region" description="Polar residues" evidence="1">
    <location>
        <begin position="69"/>
        <end position="84"/>
    </location>
</feature>